<comment type="caution">
    <text evidence="1">The sequence shown here is derived from an EMBL/GenBank/DDBJ whole genome shotgun (WGS) entry which is preliminary data.</text>
</comment>
<organism evidence="1 2">
    <name type="scientific">Acaulospora colombiana</name>
    <dbReference type="NCBI Taxonomy" id="27376"/>
    <lineage>
        <taxon>Eukaryota</taxon>
        <taxon>Fungi</taxon>
        <taxon>Fungi incertae sedis</taxon>
        <taxon>Mucoromycota</taxon>
        <taxon>Glomeromycotina</taxon>
        <taxon>Glomeromycetes</taxon>
        <taxon>Diversisporales</taxon>
        <taxon>Acaulosporaceae</taxon>
        <taxon>Acaulospora</taxon>
    </lineage>
</organism>
<dbReference type="Proteomes" id="UP000789525">
    <property type="component" value="Unassembled WGS sequence"/>
</dbReference>
<accession>A0ACA9QKX7</accession>
<evidence type="ECO:0000313" key="2">
    <source>
        <dbReference type="Proteomes" id="UP000789525"/>
    </source>
</evidence>
<protein>
    <submittedName>
        <fullName evidence="1">14292_t:CDS:1</fullName>
    </submittedName>
</protein>
<name>A0ACA9QKX7_9GLOM</name>
<keyword evidence="2" id="KW-1185">Reference proteome</keyword>
<evidence type="ECO:0000313" key="1">
    <source>
        <dbReference type="EMBL" id="CAG8752534.1"/>
    </source>
</evidence>
<proteinExistence type="predicted"/>
<gene>
    <name evidence="1" type="ORF">ACOLOM_LOCUS12772</name>
</gene>
<reference evidence="1" key="1">
    <citation type="submission" date="2021-06" db="EMBL/GenBank/DDBJ databases">
        <authorList>
            <person name="Kallberg Y."/>
            <person name="Tangrot J."/>
            <person name="Rosling A."/>
        </authorList>
    </citation>
    <scope>NUCLEOTIDE SEQUENCE</scope>
    <source>
        <strain evidence="1">CL356</strain>
    </source>
</reference>
<dbReference type="EMBL" id="CAJVPT010053984">
    <property type="protein sequence ID" value="CAG8752534.1"/>
    <property type="molecule type" value="Genomic_DNA"/>
</dbReference>
<sequence length="65" mass="7335">MSEAQGQDLRSLLQGDRETAKRALIALEEASKRVESHIKEEMEEKHGFVWKSTEASSNVILIHAD</sequence>